<organism evidence="3 4">
    <name type="scientific">Chlamydia trachomatis serovar A (strain ATCC VR-571B / DSM 19440 / HAR-13)</name>
    <dbReference type="NCBI Taxonomy" id="315277"/>
    <lineage>
        <taxon>Bacteria</taxon>
        <taxon>Pseudomonadati</taxon>
        <taxon>Chlamydiota</taxon>
        <taxon>Chlamydiia</taxon>
        <taxon>Chlamydiales</taxon>
        <taxon>Chlamydiaceae</taxon>
        <taxon>Chlamydia/Chlamydophila group</taxon>
        <taxon>Chlamydia</taxon>
    </lineage>
</organism>
<evidence type="ECO:0000313" key="4">
    <source>
        <dbReference type="Proteomes" id="UP000002532"/>
    </source>
</evidence>
<dbReference type="KEGG" id="cta:CTA_0885"/>
<accession>A0A0H2X3B8</accession>
<keyword evidence="4" id="KW-1185">Reference proteome</keyword>
<dbReference type="EMBL" id="CP000051">
    <property type="protein sequence ID" value="AAX51094.1"/>
    <property type="molecule type" value="Genomic_DNA"/>
</dbReference>
<feature type="transmembrane region" description="Helical" evidence="2">
    <location>
        <begin position="68"/>
        <end position="94"/>
    </location>
</feature>
<proteinExistence type="predicted"/>
<dbReference type="RefSeq" id="WP_011324879.1">
    <property type="nucleotide sequence ID" value="NC_007429.1"/>
</dbReference>
<dbReference type="HOGENOM" id="CLU_1052512_0_0_0"/>
<keyword evidence="1" id="KW-0175">Coiled coil</keyword>
<reference evidence="3 4" key="1">
    <citation type="journal article" date="2005" name="Infect. Immun.">
        <title>Comparative genomic analysis of Chlamydia trachomatis oculotropic and genitotropic strains.</title>
        <authorList>
            <person name="Carlson J.H."/>
            <person name="Porcella S.F."/>
            <person name="McClarty G."/>
            <person name="Caldwell H.D."/>
        </authorList>
    </citation>
    <scope>NUCLEOTIDE SEQUENCE [LARGE SCALE GENOMIC DNA]</scope>
    <source>
        <strain evidence="4">ATCC VR-571B / DSM 19440 / HAR-13</strain>
    </source>
</reference>
<evidence type="ECO:0008006" key="5">
    <source>
        <dbReference type="Google" id="ProtNLM"/>
    </source>
</evidence>
<evidence type="ECO:0000313" key="3">
    <source>
        <dbReference type="EMBL" id="AAX51094.1"/>
    </source>
</evidence>
<evidence type="ECO:0000256" key="1">
    <source>
        <dbReference type="SAM" id="Coils"/>
    </source>
</evidence>
<sequence length="264" mass="29552">MTTLPNNCTSNSNSINTFTKDIEMAKQIQGSRKDPLAKTSWIAGLICVVAGVLGLLAIGIGGCSMASGLGLIGAIVAAVVVAVGLCCLVSALCLQVEKSQWWQKEFESWIEQKSQFRIVMADMLKANRKLQSEVEFLSKGWSDDTAVHKEDVTKYEQVVEEYAEKIMELYEETGVLTIEKINLQKEKKAWLEEKAEMEQKLTTVTDLEAAKQQLEEKVTDLESEKQELREELDKAIENLDEIAYEAMEFEKEKHGIKPGRRGSI</sequence>
<gene>
    <name evidence="3" type="ordered locus">CTA_0885</name>
</gene>
<feature type="coiled-coil region" evidence="1">
    <location>
        <begin position="152"/>
        <end position="252"/>
    </location>
</feature>
<keyword evidence="2" id="KW-1133">Transmembrane helix</keyword>
<feature type="transmembrane region" description="Helical" evidence="2">
    <location>
        <begin position="41"/>
        <end position="62"/>
    </location>
</feature>
<keyword evidence="2" id="KW-0472">Membrane</keyword>
<evidence type="ECO:0000256" key="2">
    <source>
        <dbReference type="SAM" id="Phobius"/>
    </source>
</evidence>
<dbReference type="Proteomes" id="UP000002532">
    <property type="component" value="Chromosome"/>
</dbReference>
<protein>
    <recommendedName>
        <fullName evidence="5">Candidate inclusion membrane protein</fullName>
    </recommendedName>
</protein>
<dbReference type="AlphaFoldDB" id="A0A0H2X3B8"/>
<keyword evidence="2" id="KW-0812">Transmembrane</keyword>
<name>A0A0H2X3B8_CHLTA</name>